<dbReference type="RefSeq" id="WP_103922326.1">
    <property type="nucleotide sequence ID" value="NZ_FMSV02000556.1"/>
</dbReference>
<gene>
    <name evidence="1" type="ORF">MBHS_04707</name>
</gene>
<organism evidence="1 2">
    <name type="scientific">Candidatus Venteria ishoeyi</name>
    <dbReference type="NCBI Taxonomy" id="1899563"/>
    <lineage>
        <taxon>Bacteria</taxon>
        <taxon>Pseudomonadati</taxon>
        <taxon>Pseudomonadota</taxon>
        <taxon>Gammaproteobacteria</taxon>
        <taxon>Thiotrichales</taxon>
        <taxon>Thiotrichaceae</taxon>
        <taxon>Venteria</taxon>
    </lineage>
</organism>
<dbReference type="AlphaFoldDB" id="A0A1H6FIH5"/>
<dbReference type="EMBL" id="FMSV02000556">
    <property type="protein sequence ID" value="SEH08814.1"/>
    <property type="molecule type" value="Genomic_DNA"/>
</dbReference>
<accession>A0A1H6FIH5</accession>
<name>A0A1H6FIH5_9GAMM</name>
<sequence>MNHFSFQYLILIVLRVLRKSAFILFGFSLGLSPVYAAVEYEVVLSTSENYRIKQKLDEHQDIHLRHGEKLRLKKLGVAEYCTLKGIYQGKATCPTLASHLKTWVPSQRSTAQGPTELWAINMEQDGDVCVRNTEKVLLWRRDDSQAQRLSIRPKSSLTTATPAPLVWRYGQQRLYWQAQYLPIQDKQSYLLQMDSKRYVAVTLHVLPEDLKSGSDIVSWMVKQGCKSQIDLLFSSKEPLKWLE</sequence>
<evidence type="ECO:0000313" key="1">
    <source>
        <dbReference type="EMBL" id="SEH08814.1"/>
    </source>
</evidence>
<evidence type="ECO:0000313" key="2">
    <source>
        <dbReference type="Proteomes" id="UP000236724"/>
    </source>
</evidence>
<dbReference type="OrthoDB" id="5624140at2"/>
<proteinExistence type="predicted"/>
<keyword evidence="2" id="KW-1185">Reference proteome</keyword>
<protein>
    <submittedName>
        <fullName evidence="1">Uncharacterized protein</fullName>
    </submittedName>
</protein>
<reference evidence="1 2" key="1">
    <citation type="submission" date="2016-10" db="EMBL/GenBank/DDBJ databases">
        <authorList>
            <person name="de Groot N.N."/>
        </authorList>
    </citation>
    <scope>NUCLEOTIDE SEQUENCE [LARGE SCALE GENOMIC DNA]</scope>
    <source>
        <strain evidence="1">MBHS1</strain>
    </source>
</reference>
<dbReference type="Proteomes" id="UP000236724">
    <property type="component" value="Unassembled WGS sequence"/>
</dbReference>